<proteinExistence type="predicted"/>
<dbReference type="Proteomes" id="UP000492821">
    <property type="component" value="Unassembled WGS sequence"/>
</dbReference>
<dbReference type="WBParaSite" id="Pan_g16372.t1">
    <property type="protein sequence ID" value="Pan_g16372.t1"/>
    <property type="gene ID" value="Pan_g16372"/>
</dbReference>
<protein>
    <submittedName>
        <fullName evidence="2">WASH-7_N domain-containing protein</fullName>
    </submittedName>
</protein>
<keyword evidence="1" id="KW-1185">Reference proteome</keyword>
<dbReference type="AlphaFoldDB" id="A0A7E4ZTI6"/>
<reference evidence="2" key="2">
    <citation type="submission" date="2020-10" db="UniProtKB">
        <authorList>
            <consortium name="WormBaseParasite"/>
        </authorList>
    </citation>
    <scope>IDENTIFICATION</scope>
</reference>
<evidence type="ECO:0000313" key="1">
    <source>
        <dbReference type="Proteomes" id="UP000492821"/>
    </source>
</evidence>
<sequence>MSSEAVSKSSDHDRYASNNATDVAIEDELFIAKIANDFTHIETKKVREIHSILHSAELFLRDKWAESSFQSASELKLESWFTGLHKNFDFLCTLQEVEVEWFAGVEKKQSNIPTIMPMVVSISLMLIALDGSRQPLLIEHVDKAITQCHPAVFMYSIQENDDRLQHTLLAYICVQKQHSMSTSYQTMFLIFLHQIFYKGSVLVDMFKHDLIMVPLMLRSLQLMTSDFDCFKEECEKFRNMVSSCQLRLHHDTVTTECKLKSATLIIREALNGCKGPASSKNTRLITLPDKMDSLQSGEIDPLQGEFQMAHVVACFKEFRKSFKTGKVNSIVKLLDRIVGLLETEEVVAVV</sequence>
<reference evidence="1" key="1">
    <citation type="journal article" date="2013" name="Genetics">
        <title>The draft genome and transcriptome of Panagrellus redivivus are shaped by the harsh demands of a free-living lifestyle.</title>
        <authorList>
            <person name="Srinivasan J."/>
            <person name="Dillman A.R."/>
            <person name="Macchietto M.G."/>
            <person name="Heikkinen L."/>
            <person name="Lakso M."/>
            <person name="Fracchia K.M."/>
            <person name="Antoshechkin I."/>
            <person name="Mortazavi A."/>
            <person name="Wong G."/>
            <person name="Sternberg P.W."/>
        </authorList>
    </citation>
    <scope>NUCLEOTIDE SEQUENCE [LARGE SCALE GENOMIC DNA]</scope>
    <source>
        <strain evidence="1">MT8872</strain>
    </source>
</reference>
<organism evidence="1 2">
    <name type="scientific">Panagrellus redivivus</name>
    <name type="common">Microworm</name>
    <dbReference type="NCBI Taxonomy" id="6233"/>
    <lineage>
        <taxon>Eukaryota</taxon>
        <taxon>Metazoa</taxon>
        <taxon>Ecdysozoa</taxon>
        <taxon>Nematoda</taxon>
        <taxon>Chromadorea</taxon>
        <taxon>Rhabditida</taxon>
        <taxon>Tylenchina</taxon>
        <taxon>Panagrolaimomorpha</taxon>
        <taxon>Panagrolaimoidea</taxon>
        <taxon>Panagrolaimidae</taxon>
        <taxon>Panagrellus</taxon>
    </lineage>
</organism>
<evidence type="ECO:0000313" key="2">
    <source>
        <dbReference type="WBParaSite" id="Pan_g16372.t1"/>
    </source>
</evidence>
<accession>A0A7E4ZTI6</accession>
<name>A0A7E4ZTI6_PANRE</name>